<evidence type="ECO:0000256" key="5">
    <source>
        <dbReference type="ARBA" id="ARBA00023004"/>
    </source>
</evidence>
<dbReference type="Proteomes" id="UP000472372">
    <property type="component" value="Chromosome 1"/>
</dbReference>
<evidence type="ECO:0000256" key="2">
    <source>
        <dbReference type="ARBA" id="ARBA00010617"/>
    </source>
</evidence>
<gene>
    <name evidence="7" type="ORF">PTTW11_00769</name>
</gene>
<comment type="similarity">
    <text evidence="2">Belongs to the cytochrome P450 family.</text>
</comment>
<dbReference type="Gene3D" id="1.10.630.10">
    <property type="entry name" value="Cytochrome P450"/>
    <property type="match status" value="2"/>
</dbReference>
<keyword evidence="5" id="KW-0408">Iron</keyword>
<accession>A0A6S6VQE4</accession>
<dbReference type="GO" id="GO:0004497">
    <property type="term" value="F:monooxygenase activity"/>
    <property type="evidence" value="ECO:0007669"/>
    <property type="project" value="InterPro"/>
</dbReference>
<name>A0A6S6VQE4_9PLEO</name>
<dbReference type="PANTHER" id="PTHR46206:SF6">
    <property type="entry name" value="CYTOCHROME P450 MONOOXYGENASE AN1598-RELATED"/>
    <property type="match status" value="1"/>
</dbReference>
<dbReference type="GO" id="GO:0020037">
    <property type="term" value="F:heme binding"/>
    <property type="evidence" value="ECO:0007669"/>
    <property type="project" value="InterPro"/>
</dbReference>
<keyword evidence="3" id="KW-0479">Metal-binding</keyword>
<comment type="cofactor">
    <cofactor evidence="1">
        <name>heme</name>
        <dbReference type="ChEBI" id="CHEBI:30413"/>
    </cofactor>
</comment>
<evidence type="ECO:0000256" key="3">
    <source>
        <dbReference type="ARBA" id="ARBA00022723"/>
    </source>
</evidence>
<protein>
    <submittedName>
        <fullName evidence="7">Uncharacterized protein</fullName>
    </submittedName>
</protein>
<evidence type="ECO:0000256" key="1">
    <source>
        <dbReference type="ARBA" id="ARBA00001971"/>
    </source>
</evidence>
<dbReference type="CDD" id="cd11041">
    <property type="entry name" value="CYP503A1-like"/>
    <property type="match status" value="1"/>
</dbReference>
<keyword evidence="6" id="KW-0503">Monooxygenase</keyword>
<dbReference type="InterPro" id="IPR001128">
    <property type="entry name" value="Cyt_P450"/>
</dbReference>
<evidence type="ECO:0000313" key="7">
    <source>
        <dbReference type="EMBL" id="CAE6998711.1"/>
    </source>
</evidence>
<dbReference type="InterPro" id="IPR036396">
    <property type="entry name" value="Cyt_P450_sf"/>
</dbReference>
<dbReference type="EMBL" id="HG992977">
    <property type="protein sequence ID" value="CAE6998711.1"/>
    <property type="molecule type" value="Genomic_DNA"/>
</dbReference>
<dbReference type="SUPFAM" id="SSF48264">
    <property type="entry name" value="Cytochrome P450"/>
    <property type="match status" value="1"/>
</dbReference>
<dbReference type="GO" id="GO:0005506">
    <property type="term" value="F:iron ion binding"/>
    <property type="evidence" value="ECO:0007669"/>
    <property type="project" value="InterPro"/>
</dbReference>
<evidence type="ECO:0000256" key="4">
    <source>
        <dbReference type="ARBA" id="ARBA00023002"/>
    </source>
</evidence>
<dbReference type="Pfam" id="PF00067">
    <property type="entry name" value="p450"/>
    <property type="match status" value="1"/>
</dbReference>
<dbReference type="PANTHER" id="PTHR46206">
    <property type="entry name" value="CYTOCHROME P450"/>
    <property type="match status" value="1"/>
</dbReference>
<dbReference type="GO" id="GO:0016705">
    <property type="term" value="F:oxidoreductase activity, acting on paired donors, with incorporation or reduction of molecular oxygen"/>
    <property type="evidence" value="ECO:0007669"/>
    <property type="project" value="InterPro"/>
</dbReference>
<dbReference type="AlphaFoldDB" id="A0A6S6VQE4"/>
<organism evidence="7 8">
    <name type="scientific">Pyrenophora teres f. teres</name>
    <dbReference type="NCBI Taxonomy" id="97479"/>
    <lineage>
        <taxon>Eukaryota</taxon>
        <taxon>Fungi</taxon>
        <taxon>Dikarya</taxon>
        <taxon>Ascomycota</taxon>
        <taxon>Pezizomycotina</taxon>
        <taxon>Dothideomycetes</taxon>
        <taxon>Pleosporomycetidae</taxon>
        <taxon>Pleosporales</taxon>
        <taxon>Pleosporineae</taxon>
        <taxon>Pleosporaceae</taxon>
        <taxon>Pyrenophora</taxon>
    </lineage>
</organism>
<evidence type="ECO:0000313" key="8">
    <source>
        <dbReference type="Proteomes" id="UP000472372"/>
    </source>
</evidence>
<evidence type="ECO:0000256" key="6">
    <source>
        <dbReference type="ARBA" id="ARBA00023033"/>
    </source>
</evidence>
<sequence>MFEKANSLALPVVSAPALLLIFTFALEWMCDVGRLKGKSKLLGASEDEWFPRLKAHFRYCADGFKIIYDTIDEKTDQIYQIPFAGKRHYILPARYIQELRSLPQHTVNSSGGIAEYFLGNFTSLHAVNALGHTTWQTIRLNMTSDQKLGFMVDKLIQTCQDTMRDALGIDQGWRTLTARPALLDIIVKMNGPVLVGEELFKKSDWADICSSYAQSIFPMAIYLKMFPAFLHPIICPLFPLWWRIQSLRRRARKTLSAEVTARLNEDQDEKAARKQDRQEDMIDWLLQQSGDARQPQDVINRQLGISFAAIHTSAVVIAKIMFALAERWDEYAPALIEELEQAMTENGGEIRIDTVNKLAKLDSFATPRGQPDGPKVELYTNSGVHGMLFGHGRWACPGRFFAALGGKIILMHVLANYELRLPGGRMPPREKFADLQNLIPAAELEIRKRKPSAQLAALELQ</sequence>
<reference evidence="7" key="1">
    <citation type="submission" date="2021-02" db="EMBL/GenBank/DDBJ databases">
        <authorList>
            <person name="Syme A R."/>
            <person name="Syme A R."/>
            <person name="Moolhuijzen P."/>
        </authorList>
    </citation>
    <scope>NUCLEOTIDE SEQUENCE</scope>
    <source>
        <strain evidence="7">W1-1</strain>
    </source>
</reference>
<proteinExistence type="inferred from homology"/>
<keyword evidence="4" id="KW-0560">Oxidoreductase</keyword>